<dbReference type="GO" id="GO:0043093">
    <property type="term" value="P:FtsZ-dependent cytokinesis"/>
    <property type="evidence" value="ECO:0007669"/>
    <property type="project" value="TreeGrafter"/>
</dbReference>
<dbReference type="PANTHER" id="PTHR37485">
    <property type="entry name" value="CELL DIVISION PROTEIN FTSB"/>
    <property type="match status" value="1"/>
</dbReference>
<evidence type="ECO:0000256" key="2">
    <source>
        <dbReference type="ARBA" id="ARBA00022618"/>
    </source>
</evidence>
<evidence type="ECO:0000256" key="4">
    <source>
        <dbReference type="ARBA" id="ARBA00022989"/>
    </source>
</evidence>
<keyword evidence="4" id="KW-1133">Transmembrane helix</keyword>
<organism evidence="8 9">
    <name type="scientific">Candidatus Desulfatifera sulfidica</name>
    <dbReference type="NCBI Taxonomy" id="2841691"/>
    <lineage>
        <taxon>Bacteria</taxon>
        <taxon>Pseudomonadati</taxon>
        <taxon>Thermodesulfobacteriota</taxon>
        <taxon>Desulfobulbia</taxon>
        <taxon>Desulfobulbales</taxon>
        <taxon>Desulfobulbaceae</taxon>
        <taxon>Candidatus Desulfatifera</taxon>
    </lineage>
</organism>
<keyword evidence="7" id="KW-0175">Coiled coil</keyword>
<comment type="caution">
    <text evidence="8">The sequence shown here is derived from an EMBL/GenBank/DDBJ whole genome shotgun (WGS) entry which is preliminary data.</text>
</comment>
<dbReference type="InterPro" id="IPR007060">
    <property type="entry name" value="FtsL/DivIC"/>
</dbReference>
<evidence type="ECO:0000256" key="5">
    <source>
        <dbReference type="ARBA" id="ARBA00023136"/>
    </source>
</evidence>
<reference evidence="8 9" key="1">
    <citation type="submission" date="2020-08" db="EMBL/GenBank/DDBJ databases">
        <title>Bridging the membrane lipid divide: bacteria of the FCB group superphylum have the potential to synthesize archaeal ether lipids.</title>
        <authorList>
            <person name="Villanueva L."/>
            <person name="Von Meijenfeldt F.A.B."/>
            <person name="Westbye A.B."/>
            <person name="Yadav S."/>
            <person name="Hopmans E.C."/>
            <person name="Dutilh B.E."/>
            <person name="Sinninghe Damste J.S."/>
        </authorList>
    </citation>
    <scope>NUCLEOTIDE SEQUENCE [LARGE SCALE GENOMIC DNA]</scope>
    <source>
        <strain evidence="8">NIOZ-UU81</strain>
    </source>
</reference>
<evidence type="ECO:0000256" key="7">
    <source>
        <dbReference type="SAM" id="Coils"/>
    </source>
</evidence>
<evidence type="ECO:0000313" key="8">
    <source>
        <dbReference type="EMBL" id="MBC8208449.1"/>
    </source>
</evidence>
<dbReference type="Pfam" id="PF04977">
    <property type="entry name" value="DivIC"/>
    <property type="match status" value="1"/>
</dbReference>
<name>A0A8J6TDV3_9BACT</name>
<gene>
    <name evidence="8" type="ORF">H8E79_04710</name>
</gene>
<evidence type="ECO:0000256" key="3">
    <source>
        <dbReference type="ARBA" id="ARBA00022692"/>
    </source>
</evidence>
<evidence type="ECO:0000313" key="9">
    <source>
        <dbReference type="Proteomes" id="UP000599024"/>
    </source>
</evidence>
<proteinExistence type="predicted"/>
<dbReference type="PANTHER" id="PTHR37485:SF1">
    <property type="entry name" value="CELL DIVISION PROTEIN FTSB"/>
    <property type="match status" value="1"/>
</dbReference>
<evidence type="ECO:0000256" key="6">
    <source>
        <dbReference type="ARBA" id="ARBA00023306"/>
    </source>
</evidence>
<dbReference type="Proteomes" id="UP000599024">
    <property type="component" value="Unassembled WGS sequence"/>
</dbReference>
<dbReference type="InterPro" id="IPR023081">
    <property type="entry name" value="Cell_div_FtsB"/>
</dbReference>
<dbReference type="GO" id="GO:0030428">
    <property type="term" value="C:cell septum"/>
    <property type="evidence" value="ECO:0007669"/>
    <property type="project" value="TreeGrafter"/>
</dbReference>
<keyword evidence="2" id="KW-0132">Cell division</keyword>
<keyword evidence="5" id="KW-0472">Membrane</keyword>
<dbReference type="EMBL" id="JACNLK010000040">
    <property type="protein sequence ID" value="MBC8208449.1"/>
    <property type="molecule type" value="Genomic_DNA"/>
</dbReference>
<dbReference type="AlphaFoldDB" id="A0A8J6TDV3"/>
<feature type="coiled-coil region" evidence="7">
    <location>
        <begin position="43"/>
        <end position="84"/>
    </location>
</feature>
<keyword evidence="6" id="KW-0131">Cell cycle</keyword>
<evidence type="ECO:0000256" key="1">
    <source>
        <dbReference type="ARBA" id="ARBA00022475"/>
    </source>
</evidence>
<keyword evidence="3" id="KW-0812">Transmembrane</keyword>
<accession>A0A8J6TDV3</accession>
<protein>
    <submittedName>
        <fullName evidence="8">Septum formation initiator family protein</fullName>
    </submittedName>
</protein>
<sequence length="105" mass="12157">MKRKPQMQLSPMQQKAFCRLAVLFALLLVLWLVFAPGKGILFLKKQQSQITALEAETRELEADNERLRQEINRVQTDAVYLEQVARGQHGLLKENEMVFEFPDGK</sequence>
<keyword evidence="1" id="KW-1003">Cell membrane</keyword>